<evidence type="ECO:0000313" key="3">
    <source>
        <dbReference type="Proteomes" id="UP001303647"/>
    </source>
</evidence>
<feature type="chain" id="PRO_5042869855" evidence="1">
    <location>
        <begin position="21"/>
        <end position="202"/>
    </location>
</feature>
<proteinExistence type="predicted"/>
<protein>
    <submittedName>
        <fullName evidence="2">Uncharacterized protein</fullName>
    </submittedName>
</protein>
<reference evidence="2" key="2">
    <citation type="submission" date="2023-05" db="EMBL/GenBank/DDBJ databases">
        <authorList>
            <consortium name="Lawrence Berkeley National Laboratory"/>
            <person name="Steindorff A."/>
            <person name="Hensen N."/>
            <person name="Bonometti L."/>
            <person name="Westerberg I."/>
            <person name="Brannstrom I.O."/>
            <person name="Guillou S."/>
            <person name="Cros-Aarteil S."/>
            <person name="Calhoun S."/>
            <person name="Haridas S."/>
            <person name="Kuo A."/>
            <person name="Mondo S."/>
            <person name="Pangilinan J."/>
            <person name="Riley R."/>
            <person name="Labutti K."/>
            <person name="Andreopoulos B."/>
            <person name="Lipzen A."/>
            <person name="Chen C."/>
            <person name="Yanf M."/>
            <person name="Daum C."/>
            <person name="Ng V."/>
            <person name="Clum A."/>
            <person name="Ohm R."/>
            <person name="Martin F."/>
            <person name="Silar P."/>
            <person name="Natvig D."/>
            <person name="Lalanne C."/>
            <person name="Gautier V."/>
            <person name="Ament-Velasquez S.L."/>
            <person name="Kruys A."/>
            <person name="Hutchinson M.I."/>
            <person name="Powell A.J."/>
            <person name="Barry K."/>
            <person name="Miller A.N."/>
            <person name="Grigoriev I.V."/>
            <person name="Debuchy R."/>
            <person name="Gladieux P."/>
            <person name="Thoren M.H."/>
            <person name="Johannesson H."/>
        </authorList>
    </citation>
    <scope>NUCLEOTIDE SEQUENCE</scope>
    <source>
        <strain evidence="2">CBS 359.72</strain>
    </source>
</reference>
<keyword evidence="1" id="KW-0732">Signal</keyword>
<comment type="caution">
    <text evidence="2">The sequence shown here is derived from an EMBL/GenBank/DDBJ whole genome shotgun (WGS) entry which is preliminary data.</text>
</comment>
<feature type="signal peptide" evidence="1">
    <location>
        <begin position="1"/>
        <end position="20"/>
    </location>
</feature>
<sequence length="202" mass="22283">MRSFSATISVFTGLVALAIAGGELPLTPVATYPPGRPSVFVLTQVPAKPTHLGTPTSPEKCSQVAARITPKLTPRPTYPAALKSMADKLGGVDRDTCGEMDFRARFKSAKSEDLNRFNQARHSTFIMPIWAMVAELWAACGDEARKIPQVAQEPCYRWALELSKSSNASFGGPNVALIVYLFRYCNLITYNQRERPERLVYV</sequence>
<dbReference type="AlphaFoldDB" id="A0AAN7CS23"/>
<gene>
    <name evidence="2" type="ORF">C7999DRAFT_41424</name>
</gene>
<name>A0AAN7CS23_9PEZI</name>
<evidence type="ECO:0000313" key="2">
    <source>
        <dbReference type="EMBL" id="KAK4247274.1"/>
    </source>
</evidence>
<reference evidence="2" key="1">
    <citation type="journal article" date="2023" name="Mol. Phylogenet. Evol.">
        <title>Genome-scale phylogeny and comparative genomics of the fungal order Sordariales.</title>
        <authorList>
            <person name="Hensen N."/>
            <person name="Bonometti L."/>
            <person name="Westerberg I."/>
            <person name="Brannstrom I.O."/>
            <person name="Guillou S."/>
            <person name="Cros-Aarteil S."/>
            <person name="Calhoun S."/>
            <person name="Haridas S."/>
            <person name="Kuo A."/>
            <person name="Mondo S."/>
            <person name="Pangilinan J."/>
            <person name="Riley R."/>
            <person name="LaButti K."/>
            <person name="Andreopoulos B."/>
            <person name="Lipzen A."/>
            <person name="Chen C."/>
            <person name="Yan M."/>
            <person name="Daum C."/>
            <person name="Ng V."/>
            <person name="Clum A."/>
            <person name="Steindorff A."/>
            <person name="Ohm R.A."/>
            <person name="Martin F."/>
            <person name="Silar P."/>
            <person name="Natvig D.O."/>
            <person name="Lalanne C."/>
            <person name="Gautier V."/>
            <person name="Ament-Velasquez S.L."/>
            <person name="Kruys A."/>
            <person name="Hutchinson M.I."/>
            <person name="Powell A.J."/>
            <person name="Barry K."/>
            <person name="Miller A.N."/>
            <person name="Grigoriev I.V."/>
            <person name="Debuchy R."/>
            <person name="Gladieux P."/>
            <person name="Hiltunen Thoren M."/>
            <person name="Johannesson H."/>
        </authorList>
    </citation>
    <scope>NUCLEOTIDE SEQUENCE</scope>
    <source>
        <strain evidence="2">CBS 359.72</strain>
    </source>
</reference>
<evidence type="ECO:0000256" key="1">
    <source>
        <dbReference type="SAM" id="SignalP"/>
    </source>
</evidence>
<organism evidence="2 3">
    <name type="scientific">Corynascus novoguineensis</name>
    <dbReference type="NCBI Taxonomy" id="1126955"/>
    <lineage>
        <taxon>Eukaryota</taxon>
        <taxon>Fungi</taxon>
        <taxon>Dikarya</taxon>
        <taxon>Ascomycota</taxon>
        <taxon>Pezizomycotina</taxon>
        <taxon>Sordariomycetes</taxon>
        <taxon>Sordariomycetidae</taxon>
        <taxon>Sordariales</taxon>
        <taxon>Chaetomiaceae</taxon>
        <taxon>Corynascus</taxon>
    </lineage>
</organism>
<keyword evidence="3" id="KW-1185">Reference proteome</keyword>
<dbReference type="Proteomes" id="UP001303647">
    <property type="component" value="Unassembled WGS sequence"/>
</dbReference>
<accession>A0AAN7CS23</accession>
<dbReference type="EMBL" id="MU857657">
    <property type="protein sequence ID" value="KAK4247274.1"/>
    <property type="molecule type" value="Genomic_DNA"/>
</dbReference>